<feature type="domain" description="D-isomer specific 2-hydroxyacid dehydrogenase catalytic" evidence="5">
    <location>
        <begin position="6"/>
        <end position="311"/>
    </location>
</feature>
<organism evidence="7 8">
    <name type="scientific">Paenibacillus oenotherae</name>
    <dbReference type="NCBI Taxonomy" id="1435645"/>
    <lineage>
        <taxon>Bacteria</taxon>
        <taxon>Bacillati</taxon>
        <taxon>Bacillota</taxon>
        <taxon>Bacilli</taxon>
        <taxon>Bacillales</taxon>
        <taxon>Paenibacillaceae</taxon>
        <taxon>Paenibacillus</taxon>
    </lineage>
</organism>
<sequence>MGKIVVVHKLEERHLLRIKETAPGWMVVDGSDKSVLQEHLHDADVVFGWNRIVREAIVNGSSTLRWLQYWGAGVDRLPLQKLHQLGITLTNASGVHPYPISETIFAMLLAFTRHLHLSLRNQSKRVWEGTGTLGEAHERTIGILGVGAAGLETARLAKAFKMRVLGVRRSGEPEPEVDEMYGLDGLQEVLQKSDYIINCLPHTRETEHLIGREQFQAMKPTAYYINIGRGKTTDTDALLEALRTGAISGAGLDVFENEPLPPEHPLWSMDNVLITPHIAGDTTAYEERVVDIFLDNLGSYVQGKGPVLNVVDPRSEY</sequence>
<dbReference type="Gene3D" id="3.40.50.720">
    <property type="entry name" value="NAD(P)-binding Rossmann-like Domain"/>
    <property type="match status" value="2"/>
</dbReference>
<evidence type="ECO:0000313" key="8">
    <source>
        <dbReference type="Proteomes" id="UP000812277"/>
    </source>
</evidence>
<name>A0ABS7D2U8_9BACL</name>
<dbReference type="PANTHER" id="PTHR43333:SF1">
    <property type="entry name" value="D-ISOMER SPECIFIC 2-HYDROXYACID DEHYDROGENASE NAD-BINDING DOMAIN-CONTAINING PROTEIN"/>
    <property type="match status" value="1"/>
</dbReference>
<comment type="similarity">
    <text evidence="1 4">Belongs to the D-isomer specific 2-hydroxyacid dehydrogenase family.</text>
</comment>
<dbReference type="SUPFAM" id="SSF52283">
    <property type="entry name" value="Formate/glycerate dehydrogenase catalytic domain-like"/>
    <property type="match status" value="1"/>
</dbReference>
<dbReference type="PANTHER" id="PTHR43333">
    <property type="entry name" value="2-HACID_DH_C DOMAIN-CONTAINING PROTEIN"/>
    <property type="match status" value="1"/>
</dbReference>
<keyword evidence="8" id="KW-1185">Reference proteome</keyword>
<keyword evidence="2 4" id="KW-0560">Oxidoreductase</keyword>
<protein>
    <submittedName>
        <fullName evidence="7">D-2-hydroxyacid dehydrogenase</fullName>
    </submittedName>
</protein>
<dbReference type="Pfam" id="PF02826">
    <property type="entry name" value="2-Hacid_dh_C"/>
    <property type="match status" value="1"/>
</dbReference>
<dbReference type="Pfam" id="PF00389">
    <property type="entry name" value="2-Hacid_dh"/>
    <property type="match status" value="1"/>
</dbReference>
<evidence type="ECO:0000313" key="7">
    <source>
        <dbReference type="EMBL" id="MBW7473751.1"/>
    </source>
</evidence>
<dbReference type="RefSeq" id="WP_219870956.1">
    <property type="nucleotide sequence ID" value="NZ_JAHZIJ010000001.1"/>
</dbReference>
<evidence type="ECO:0000259" key="6">
    <source>
        <dbReference type="Pfam" id="PF02826"/>
    </source>
</evidence>
<dbReference type="InterPro" id="IPR006139">
    <property type="entry name" value="D-isomer_2_OHA_DH_cat_dom"/>
</dbReference>
<evidence type="ECO:0000256" key="1">
    <source>
        <dbReference type="ARBA" id="ARBA00005854"/>
    </source>
</evidence>
<dbReference type="InterPro" id="IPR036291">
    <property type="entry name" value="NAD(P)-bd_dom_sf"/>
</dbReference>
<dbReference type="CDD" id="cd05300">
    <property type="entry name" value="2-Hacid_dh_1"/>
    <property type="match status" value="1"/>
</dbReference>
<evidence type="ECO:0000256" key="3">
    <source>
        <dbReference type="ARBA" id="ARBA00023027"/>
    </source>
</evidence>
<dbReference type="InterPro" id="IPR006140">
    <property type="entry name" value="D-isomer_DH_NAD-bd"/>
</dbReference>
<dbReference type="EMBL" id="JAHZIJ010000001">
    <property type="protein sequence ID" value="MBW7473751.1"/>
    <property type="molecule type" value="Genomic_DNA"/>
</dbReference>
<evidence type="ECO:0000256" key="4">
    <source>
        <dbReference type="RuleBase" id="RU003719"/>
    </source>
</evidence>
<evidence type="ECO:0000256" key="2">
    <source>
        <dbReference type="ARBA" id="ARBA00023002"/>
    </source>
</evidence>
<reference evidence="7 8" key="1">
    <citation type="submission" date="2021-07" db="EMBL/GenBank/DDBJ databases">
        <title>Paenibacillus radiodurans sp. nov., isolated from the southeastern edge of Tengger Desert.</title>
        <authorList>
            <person name="Zhang G."/>
        </authorList>
    </citation>
    <scope>NUCLEOTIDE SEQUENCE [LARGE SCALE GENOMIC DNA]</scope>
    <source>
        <strain evidence="7 8">DT7-4</strain>
    </source>
</reference>
<comment type="caution">
    <text evidence="7">The sequence shown here is derived from an EMBL/GenBank/DDBJ whole genome shotgun (WGS) entry which is preliminary data.</text>
</comment>
<gene>
    <name evidence="7" type="ORF">K0T92_03205</name>
</gene>
<proteinExistence type="inferred from homology"/>
<dbReference type="Proteomes" id="UP000812277">
    <property type="component" value="Unassembled WGS sequence"/>
</dbReference>
<evidence type="ECO:0000259" key="5">
    <source>
        <dbReference type="Pfam" id="PF00389"/>
    </source>
</evidence>
<dbReference type="SUPFAM" id="SSF51735">
    <property type="entry name" value="NAD(P)-binding Rossmann-fold domains"/>
    <property type="match status" value="1"/>
</dbReference>
<keyword evidence="3" id="KW-0520">NAD</keyword>
<accession>A0ABS7D2U8</accession>
<feature type="domain" description="D-isomer specific 2-hydroxyacid dehydrogenase NAD-binding" evidence="6">
    <location>
        <begin position="105"/>
        <end position="279"/>
    </location>
</feature>